<accession>A0A2G8TDV5</accession>
<reference evidence="3 4" key="1">
    <citation type="submission" date="2017-10" db="EMBL/GenBank/DDBJ databases">
        <title>Massilia psychrophilum sp. nov., a novel purple-pigmented bacterium isolated from Tianshan glacier, Xinjiang Municipality, China.</title>
        <authorList>
            <person name="Wang H."/>
        </authorList>
    </citation>
    <scope>NUCLEOTIDE SEQUENCE [LARGE SCALE GENOMIC DNA]</scope>
    <source>
        <strain evidence="3 4">JCM 30074</strain>
    </source>
</reference>
<feature type="signal peptide" evidence="2">
    <location>
        <begin position="1"/>
        <end position="22"/>
    </location>
</feature>
<proteinExistence type="predicted"/>
<evidence type="ECO:0000313" key="4">
    <source>
        <dbReference type="Proteomes" id="UP000230390"/>
    </source>
</evidence>
<comment type="caution">
    <text evidence="3">The sequence shown here is derived from an EMBL/GenBank/DDBJ whole genome shotgun (WGS) entry which is preliminary data.</text>
</comment>
<dbReference type="AlphaFoldDB" id="A0A2G8TDV5"/>
<gene>
    <name evidence="3" type="ORF">CR105_14195</name>
</gene>
<organism evidence="3 4">
    <name type="scientific">Massilia eurypsychrophila</name>
    <dbReference type="NCBI Taxonomy" id="1485217"/>
    <lineage>
        <taxon>Bacteria</taxon>
        <taxon>Pseudomonadati</taxon>
        <taxon>Pseudomonadota</taxon>
        <taxon>Betaproteobacteria</taxon>
        <taxon>Burkholderiales</taxon>
        <taxon>Oxalobacteraceae</taxon>
        <taxon>Telluria group</taxon>
        <taxon>Massilia</taxon>
    </lineage>
</organism>
<evidence type="ECO:0000256" key="1">
    <source>
        <dbReference type="SAM" id="MobiDB-lite"/>
    </source>
</evidence>
<keyword evidence="4" id="KW-1185">Reference proteome</keyword>
<keyword evidence="2" id="KW-0732">Signal</keyword>
<feature type="compositionally biased region" description="Basic and acidic residues" evidence="1">
    <location>
        <begin position="55"/>
        <end position="73"/>
    </location>
</feature>
<feature type="compositionally biased region" description="Low complexity" evidence="1">
    <location>
        <begin position="32"/>
        <end position="41"/>
    </location>
</feature>
<feature type="region of interest" description="Disordered" evidence="1">
    <location>
        <begin position="23"/>
        <end position="114"/>
    </location>
</feature>
<evidence type="ECO:0000313" key="3">
    <source>
        <dbReference type="EMBL" id="PIL44227.1"/>
    </source>
</evidence>
<feature type="chain" id="PRO_5013661411" description="DUF4148 domain-containing protein" evidence="2">
    <location>
        <begin position="23"/>
        <end position="114"/>
    </location>
</feature>
<evidence type="ECO:0008006" key="5">
    <source>
        <dbReference type="Google" id="ProtNLM"/>
    </source>
</evidence>
<dbReference type="EMBL" id="PDOC01000008">
    <property type="protein sequence ID" value="PIL44227.1"/>
    <property type="molecule type" value="Genomic_DNA"/>
</dbReference>
<sequence>MAFVRAVVLGGAIACAGAPAFAQERDNDGRRQAPPQQVQPRDQPRGERMPPQQRVDPRQYDQAPEARAEEQRRQAAQHQDQGRRGGRLTPDERRELRRQINEAGNDLYPNAPRR</sequence>
<feature type="compositionally biased region" description="Basic and acidic residues" evidence="1">
    <location>
        <begin position="89"/>
        <end position="100"/>
    </location>
</feature>
<dbReference type="Proteomes" id="UP000230390">
    <property type="component" value="Unassembled WGS sequence"/>
</dbReference>
<evidence type="ECO:0000256" key="2">
    <source>
        <dbReference type="SAM" id="SignalP"/>
    </source>
</evidence>
<protein>
    <recommendedName>
        <fullName evidence="5">DUF4148 domain-containing protein</fullName>
    </recommendedName>
</protein>
<name>A0A2G8TDV5_9BURK</name>